<feature type="transmembrane region" description="Helical" evidence="2">
    <location>
        <begin position="437"/>
        <end position="463"/>
    </location>
</feature>
<dbReference type="PANTHER" id="PTHR32063:SF0">
    <property type="entry name" value="SWARMING MOTILITY PROTEIN SWRC"/>
    <property type="match status" value="1"/>
</dbReference>
<dbReference type="PRINTS" id="PR00702">
    <property type="entry name" value="ACRIFLAVINRP"/>
</dbReference>
<dbReference type="SUPFAM" id="SSF82866">
    <property type="entry name" value="Multidrug efflux transporter AcrB transmembrane domain"/>
    <property type="match status" value="2"/>
</dbReference>
<dbReference type="GO" id="GO:0042910">
    <property type="term" value="F:xenobiotic transmembrane transporter activity"/>
    <property type="evidence" value="ECO:0007669"/>
    <property type="project" value="TreeGrafter"/>
</dbReference>
<dbReference type="RefSeq" id="WP_184860537.1">
    <property type="nucleotide sequence ID" value="NZ_BAAAWY010000073.1"/>
</dbReference>
<dbReference type="Proteomes" id="UP000585638">
    <property type="component" value="Unassembled WGS sequence"/>
</dbReference>
<evidence type="ECO:0000256" key="1">
    <source>
        <dbReference type="SAM" id="MobiDB-lite"/>
    </source>
</evidence>
<dbReference type="InterPro" id="IPR001036">
    <property type="entry name" value="Acrflvin-R"/>
</dbReference>
<dbReference type="Pfam" id="PF00873">
    <property type="entry name" value="ACR_tran"/>
    <property type="match status" value="1"/>
</dbReference>
<reference evidence="3 4" key="1">
    <citation type="submission" date="2020-08" db="EMBL/GenBank/DDBJ databases">
        <title>Sequencing the genomes of 1000 actinobacteria strains.</title>
        <authorList>
            <person name="Klenk H.-P."/>
        </authorList>
    </citation>
    <scope>NUCLEOTIDE SEQUENCE [LARGE SCALE GENOMIC DNA]</scope>
    <source>
        <strain evidence="3 4">DSM 43851</strain>
    </source>
</reference>
<dbReference type="Gene3D" id="3.30.2090.10">
    <property type="entry name" value="Multidrug efflux transporter AcrB TolC docking domain, DN and DC subdomains"/>
    <property type="match status" value="2"/>
</dbReference>
<name>A0A7W9KDY6_9PSEU</name>
<sequence length="1045" mass="108034">MTFLTRLSLANRGLVALVALIALGFGAWAIPSLQRQLLPSLAFPAAVVVSQYPGASPEIVQDQVTKPIEDALRSVPGQTQLTSTSSQGSSSVTVQFDFGTDLDNAVNKMSQAVNQIAPQLPTNVKPNVIVGNTDDLPVIVLAASSDADQQQLAAKLTSTVVPELQGITGVREANVTGARDKVVTISLDNAKLAAAGLSATAVTNALRANGTPTPAGTLTQGNQTLTVQIGQRLSSVDDVRNLYLTPTTPALPGRPAPQPVKLGDVAQVTEDLAPSTSLTRTNGKDSLGVSVTKTPDGNAVDISNQVRDKISQLEADLGDNAKLTVIQDQAPAVNKAVEGLTEEGLLGLAFAVVVILIFLLSVRSTIVTAVSIPLSVVIALIVLWTTKTSLNLLTLGGLTIAIGRVVDDSIVVLENIKRHLSYGEDKKRAVLDGTREVAGAVTASTLTTVAVFAPIAVVGGLVGELFAPFGLTVTVALLASLLVALTIVPVLAYWFLKPAKEGTDPEEAVRKELRNPLQRMYVPVIRFATRRRLTTVLIAILIMFGTLAMGAGLKTNFLDGSGENTINVSQALPVGSSLATTDAAAKRVESAIQGVDGVQTYQVTVGSGGGFLGFGGNSGTSKASYAITIKDGADLDTVQNSLRDKLNALPDAGKITVGAGGGGGGFGGSSLQVVVQASDENVLRTASDAVQKTMSGISGVTDVTSDLVNSAPEVHVSVDRQAAAKQGLSDSTIGQAVQAQLAGSQIAQLTLNGTSENVVLRTGSAPGDLDALKALPLPGTTGVVRLDSVATVQQTNGPVQIKRIDGARSATVSGTADSANTGAISADLTQKLKDTKLPAGATYSIGGVSQQQSDAFGNLGIALAVAVALVFLIMVAVFRSLIQPLVLLVSIPFAATGAIAALLISGIPLGLPSLIGVLMLIGIVVTNAIVLMDLINKYREDGMSIADAVVEGGRRRLRPILMTAAATIFALLPMALGLTQSGAFISRPLAVVVIGGLVSSTLLTLLLVPTLYTMVENTKERFRKRREAKRNRAAEPERPELVNAK</sequence>
<feature type="transmembrane region" description="Helical" evidence="2">
    <location>
        <begin position="859"/>
        <end position="878"/>
    </location>
</feature>
<keyword evidence="4" id="KW-1185">Reference proteome</keyword>
<keyword evidence="2" id="KW-0472">Membrane</keyword>
<proteinExistence type="predicted"/>
<dbReference type="EMBL" id="JACHIR010000001">
    <property type="protein sequence ID" value="MBB5890833.1"/>
    <property type="molecule type" value="Genomic_DNA"/>
</dbReference>
<keyword evidence="2" id="KW-1133">Transmembrane helix</keyword>
<feature type="transmembrane region" description="Helical" evidence="2">
    <location>
        <begin position="885"/>
        <end position="907"/>
    </location>
</feature>
<dbReference type="Gene3D" id="3.30.70.1320">
    <property type="entry name" value="Multidrug efflux transporter AcrB pore domain like"/>
    <property type="match status" value="1"/>
</dbReference>
<dbReference type="PANTHER" id="PTHR32063">
    <property type="match status" value="1"/>
</dbReference>
<dbReference type="SUPFAM" id="SSF82693">
    <property type="entry name" value="Multidrug efflux transporter AcrB pore domain, PN1, PN2, PC1 and PC2 subdomains"/>
    <property type="match status" value="3"/>
</dbReference>
<evidence type="ECO:0000313" key="4">
    <source>
        <dbReference type="Proteomes" id="UP000585638"/>
    </source>
</evidence>
<gene>
    <name evidence="3" type="ORF">BJ998_002029</name>
</gene>
<dbReference type="SUPFAM" id="SSF82714">
    <property type="entry name" value="Multidrug efflux transporter AcrB TolC docking domain, DN and DC subdomains"/>
    <property type="match status" value="2"/>
</dbReference>
<feature type="compositionally biased region" description="Basic and acidic residues" evidence="1">
    <location>
        <begin position="1030"/>
        <end position="1045"/>
    </location>
</feature>
<keyword evidence="2" id="KW-0812">Transmembrane</keyword>
<feature type="region of interest" description="Disordered" evidence="1">
    <location>
        <begin position="1023"/>
        <end position="1045"/>
    </location>
</feature>
<feature type="transmembrane region" description="Helical" evidence="2">
    <location>
        <begin position="533"/>
        <end position="553"/>
    </location>
</feature>
<feature type="transmembrane region" description="Helical" evidence="2">
    <location>
        <begin position="392"/>
        <end position="416"/>
    </location>
</feature>
<feature type="transmembrane region" description="Helical" evidence="2">
    <location>
        <begin position="369"/>
        <end position="386"/>
    </location>
</feature>
<feature type="transmembrane region" description="Helical" evidence="2">
    <location>
        <begin position="469"/>
        <end position="496"/>
    </location>
</feature>
<accession>A0A7W9KDY6</accession>
<dbReference type="Gene3D" id="3.30.70.1430">
    <property type="entry name" value="Multidrug efflux transporter AcrB pore domain"/>
    <property type="match status" value="2"/>
</dbReference>
<evidence type="ECO:0000256" key="2">
    <source>
        <dbReference type="SAM" id="Phobius"/>
    </source>
</evidence>
<comment type="caution">
    <text evidence="3">The sequence shown here is derived from an EMBL/GenBank/DDBJ whole genome shotgun (WGS) entry which is preliminary data.</text>
</comment>
<feature type="transmembrane region" description="Helical" evidence="2">
    <location>
        <begin position="960"/>
        <end position="978"/>
    </location>
</feature>
<dbReference type="GO" id="GO:0005886">
    <property type="term" value="C:plasma membrane"/>
    <property type="evidence" value="ECO:0007669"/>
    <property type="project" value="TreeGrafter"/>
</dbReference>
<protein>
    <submittedName>
        <fullName evidence="3">HAE1 family hydrophobic/amphiphilic exporter-1</fullName>
    </submittedName>
</protein>
<dbReference type="Gene3D" id="3.30.70.1440">
    <property type="entry name" value="Multidrug efflux transporter AcrB pore domain"/>
    <property type="match status" value="1"/>
</dbReference>
<dbReference type="Gene3D" id="1.20.1640.10">
    <property type="entry name" value="Multidrug efflux transporter AcrB transmembrane domain"/>
    <property type="match status" value="2"/>
</dbReference>
<evidence type="ECO:0000313" key="3">
    <source>
        <dbReference type="EMBL" id="MBB5890833.1"/>
    </source>
</evidence>
<dbReference type="AlphaFoldDB" id="A0A7W9KDY6"/>
<feature type="transmembrane region" description="Helical" evidence="2">
    <location>
        <begin position="344"/>
        <end position="362"/>
    </location>
</feature>
<dbReference type="InterPro" id="IPR027463">
    <property type="entry name" value="AcrB_DN_DC_subdom"/>
</dbReference>
<organism evidence="3 4">
    <name type="scientific">Kutzneria kofuensis</name>
    <dbReference type="NCBI Taxonomy" id="103725"/>
    <lineage>
        <taxon>Bacteria</taxon>
        <taxon>Bacillati</taxon>
        <taxon>Actinomycetota</taxon>
        <taxon>Actinomycetes</taxon>
        <taxon>Pseudonocardiales</taxon>
        <taxon>Pseudonocardiaceae</taxon>
        <taxon>Kutzneria</taxon>
    </lineage>
</organism>
<feature type="transmembrane region" description="Helical" evidence="2">
    <location>
        <begin position="990"/>
        <end position="1015"/>
    </location>
</feature>
<feature type="transmembrane region" description="Helical" evidence="2">
    <location>
        <begin position="913"/>
        <end position="935"/>
    </location>
</feature>